<name>A0ABV0WN02_9TELE</name>
<evidence type="ECO:0000313" key="3">
    <source>
        <dbReference type="Proteomes" id="UP001444071"/>
    </source>
</evidence>
<sequence>MPRGPNSSEQSGYGAEEAERGGDVGEEKEVKKMRRRPDPSFRRSPQIFKLLSSGPWKHHPRSLRFASFFNSKNSLNFCLRSLLEQPTLSRLLVQLLNWRI</sequence>
<gene>
    <name evidence="2" type="ORF">XENORESO_015588</name>
</gene>
<proteinExistence type="predicted"/>
<keyword evidence="3" id="KW-1185">Reference proteome</keyword>
<dbReference type="Proteomes" id="UP001444071">
    <property type="component" value="Unassembled WGS sequence"/>
</dbReference>
<protein>
    <submittedName>
        <fullName evidence="2">Uncharacterized protein</fullName>
    </submittedName>
</protein>
<accession>A0ABV0WN02</accession>
<reference evidence="2 3" key="1">
    <citation type="submission" date="2021-06" db="EMBL/GenBank/DDBJ databases">
        <authorList>
            <person name="Palmer J.M."/>
        </authorList>
    </citation>
    <scope>NUCLEOTIDE SEQUENCE [LARGE SCALE GENOMIC DNA]</scope>
    <source>
        <strain evidence="2 3">XR_2019</strain>
        <tissue evidence="2">Muscle</tissue>
    </source>
</reference>
<evidence type="ECO:0000313" key="2">
    <source>
        <dbReference type="EMBL" id="MEQ2270870.1"/>
    </source>
</evidence>
<feature type="region of interest" description="Disordered" evidence="1">
    <location>
        <begin position="1"/>
        <end position="44"/>
    </location>
</feature>
<feature type="compositionally biased region" description="Polar residues" evidence="1">
    <location>
        <begin position="1"/>
        <end position="11"/>
    </location>
</feature>
<feature type="compositionally biased region" description="Basic and acidic residues" evidence="1">
    <location>
        <begin position="17"/>
        <end position="41"/>
    </location>
</feature>
<organism evidence="2 3">
    <name type="scientific">Xenotaenia resolanae</name>
    <dbReference type="NCBI Taxonomy" id="208358"/>
    <lineage>
        <taxon>Eukaryota</taxon>
        <taxon>Metazoa</taxon>
        <taxon>Chordata</taxon>
        <taxon>Craniata</taxon>
        <taxon>Vertebrata</taxon>
        <taxon>Euteleostomi</taxon>
        <taxon>Actinopterygii</taxon>
        <taxon>Neopterygii</taxon>
        <taxon>Teleostei</taxon>
        <taxon>Neoteleostei</taxon>
        <taxon>Acanthomorphata</taxon>
        <taxon>Ovalentaria</taxon>
        <taxon>Atherinomorphae</taxon>
        <taxon>Cyprinodontiformes</taxon>
        <taxon>Goodeidae</taxon>
        <taxon>Xenotaenia</taxon>
    </lineage>
</organism>
<comment type="caution">
    <text evidence="2">The sequence shown here is derived from an EMBL/GenBank/DDBJ whole genome shotgun (WGS) entry which is preliminary data.</text>
</comment>
<dbReference type="EMBL" id="JAHRIM010060561">
    <property type="protein sequence ID" value="MEQ2270870.1"/>
    <property type="molecule type" value="Genomic_DNA"/>
</dbReference>
<evidence type="ECO:0000256" key="1">
    <source>
        <dbReference type="SAM" id="MobiDB-lite"/>
    </source>
</evidence>